<evidence type="ECO:0000313" key="4">
    <source>
        <dbReference type="Proteomes" id="UP000824014"/>
    </source>
</evidence>
<proteinExistence type="predicted"/>
<evidence type="ECO:0000256" key="1">
    <source>
        <dbReference type="SAM" id="SignalP"/>
    </source>
</evidence>
<reference evidence="3" key="2">
    <citation type="submission" date="2021-04" db="EMBL/GenBank/DDBJ databases">
        <authorList>
            <person name="Gilroy R."/>
        </authorList>
    </citation>
    <scope>NUCLEOTIDE SEQUENCE</scope>
    <source>
        <strain evidence="3">ChiHjej11B10-19426</strain>
    </source>
</reference>
<name>A0A9D2DCX8_9BACT</name>
<evidence type="ECO:0000259" key="2">
    <source>
        <dbReference type="Pfam" id="PF18942"/>
    </source>
</evidence>
<dbReference type="EMBL" id="DXCC01000005">
    <property type="protein sequence ID" value="HIZ14736.1"/>
    <property type="molecule type" value="Genomic_DNA"/>
</dbReference>
<feature type="domain" description="DUF5689" evidence="2">
    <location>
        <begin position="43"/>
        <end position="267"/>
    </location>
</feature>
<feature type="signal peptide" evidence="1">
    <location>
        <begin position="1"/>
        <end position="22"/>
    </location>
</feature>
<dbReference type="Pfam" id="PF18942">
    <property type="entry name" value="DUF5689"/>
    <property type="match status" value="1"/>
</dbReference>
<accession>A0A9D2DCX8</accession>
<reference evidence="3" key="1">
    <citation type="journal article" date="2021" name="PeerJ">
        <title>Extensive microbial diversity within the chicken gut microbiome revealed by metagenomics and culture.</title>
        <authorList>
            <person name="Gilroy R."/>
            <person name="Ravi A."/>
            <person name="Getino M."/>
            <person name="Pursley I."/>
            <person name="Horton D.L."/>
            <person name="Alikhan N.F."/>
            <person name="Baker D."/>
            <person name="Gharbi K."/>
            <person name="Hall N."/>
            <person name="Watson M."/>
            <person name="Adriaenssens E.M."/>
            <person name="Foster-Nyarko E."/>
            <person name="Jarju S."/>
            <person name="Secka A."/>
            <person name="Antonio M."/>
            <person name="Oren A."/>
            <person name="Chaudhuri R.R."/>
            <person name="La Ragione R."/>
            <person name="Hildebrand F."/>
            <person name="Pallen M.J."/>
        </authorList>
    </citation>
    <scope>NUCLEOTIDE SEQUENCE</scope>
    <source>
        <strain evidence="3">ChiHjej11B10-19426</strain>
    </source>
</reference>
<feature type="chain" id="PRO_5039111001" description="DUF5689 domain-containing protein" evidence="1">
    <location>
        <begin position="23"/>
        <end position="268"/>
    </location>
</feature>
<gene>
    <name evidence="3" type="ORF">H9816_02310</name>
</gene>
<protein>
    <recommendedName>
        <fullName evidence="2">DUF5689 domain-containing protein</fullName>
    </recommendedName>
</protein>
<comment type="caution">
    <text evidence="3">The sequence shown here is derived from an EMBL/GenBank/DDBJ whole genome shotgun (WGS) entry which is preliminary data.</text>
</comment>
<dbReference type="AlphaFoldDB" id="A0A9D2DCX8"/>
<dbReference type="Proteomes" id="UP000824014">
    <property type="component" value="Unassembled WGS sequence"/>
</dbReference>
<organism evidence="3 4">
    <name type="scientific">Candidatus Tidjanibacter faecipullorum</name>
    <dbReference type="NCBI Taxonomy" id="2838766"/>
    <lineage>
        <taxon>Bacteria</taxon>
        <taxon>Pseudomonadati</taxon>
        <taxon>Bacteroidota</taxon>
        <taxon>Bacteroidia</taxon>
        <taxon>Bacteroidales</taxon>
        <taxon>Rikenellaceae</taxon>
        <taxon>Tidjanibacter</taxon>
    </lineage>
</organism>
<dbReference type="InterPro" id="IPR043744">
    <property type="entry name" value="DUF5689"/>
</dbReference>
<dbReference type="PROSITE" id="PS51257">
    <property type="entry name" value="PROKAR_LIPOPROTEIN"/>
    <property type="match status" value="1"/>
</dbReference>
<keyword evidence="1" id="KW-0732">Signal</keyword>
<evidence type="ECO:0000313" key="3">
    <source>
        <dbReference type="EMBL" id="HIZ14736.1"/>
    </source>
</evidence>
<sequence length="268" mass="29403">MKQQTMRRCVLLLLCGTLAVSCGYDRFGPLPAEAWPEVTTLPNTQLAQLRTFGGETAQTVTDDMVVEGYVTSDDRAGNFYRSFFIEDASAAVEVRAGCYDLFRYVPRGRRVVLHLKGLAIGRYDGVVQIGACADGDRAAEFGARAVLDACLERDVRFRHETPLRYAIARLEEPMCGRLVRIGPVIRTAESPACWAVAADENGVPQTGTVAFRDRTGDTVRVVTSGYADFAGERVPSDSVILTGILLYGPYDGSRKVFALKLRDAYDVE</sequence>